<dbReference type="AlphaFoldDB" id="A0A5N6Q7U0"/>
<dbReference type="Proteomes" id="UP000326396">
    <property type="component" value="Linkage Group LG1"/>
</dbReference>
<evidence type="ECO:0000313" key="2">
    <source>
        <dbReference type="Proteomes" id="UP000326396"/>
    </source>
</evidence>
<comment type="caution">
    <text evidence="1">The sequence shown here is derived from an EMBL/GenBank/DDBJ whole genome shotgun (WGS) entry which is preliminary data.</text>
</comment>
<organism evidence="1 2">
    <name type="scientific">Mikania micrantha</name>
    <name type="common">bitter vine</name>
    <dbReference type="NCBI Taxonomy" id="192012"/>
    <lineage>
        <taxon>Eukaryota</taxon>
        <taxon>Viridiplantae</taxon>
        <taxon>Streptophyta</taxon>
        <taxon>Embryophyta</taxon>
        <taxon>Tracheophyta</taxon>
        <taxon>Spermatophyta</taxon>
        <taxon>Magnoliopsida</taxon>
        <taxon>eudicotyledons</taxon>
        <taxon>Gunneridae</taxon>
        <taxon>Pentapetalae</taxon>
        <taxon>asterids</taxon>
        <taxon>campanulids</taxon>
        <taxon>Asterales</taxon>
        <taxon>Asteraceae</taxon>
        <taxon>Asteroideae</taxon>
        <taxon>Heliantheae alliance</taxon>
        <taxon>Eupatorieae</taxon>
        <taxon>Mikania</taxon>
    </lineage>
</organism>
<accession>A0A5N6Q7U0</accession>
<reference evidence="1 2" key="1">
    <citation type="submission" date="2019-05" db="EMBL/GenBank/DDBJ databases">
        <title>Mikania micrantha, genome provides insights into the molecular mechanism of rapid growth.</title>
        <authorList>
            <person name="Liu B."/>
        </authorList>
    </citation>
    <scope>NUCLEOTIDE SEQUENCE [LARGE SCALE GENOMIC DNA]</scope>
    <source>
        <strain evidence="1">NLD-2019</strain>
        <tissue evidence="1">Leaf</tissue>
    </source>
</reference>
<protein>
    <submittedName>
        <fullName evidence="1">Uncharacterized protein</fullName>
    </submittedName>
</protein>
<name>A0A5N6Q7U0_9ASTR</name>
<keyword evidence="2" id="KW-1185">Reference proteome</keyword>
<proteinExistence type="predicted"/>
<gene>
    <name evidence="1" type="ORF">E3N88_03242</name>
</gene>
<dbReference type="EMBL" id="SZYD01000001">
    <property type="protein sequence ID" value="KAD7480106.1"/>
    <property type="molecule type" value="Genomic_DNA"/>
</dbReference>
<sequence length="220" mass="24127">MSGKIDRGIYRSRSPLTLLILPPSVLGFSALATALSFRALIRFTPLSAAISVGAGASDDASLPLQRCGVDRLLSLLLRTRRGCSRLGFSQPFHLLIVVNGDDEADDDVALKVMAKAMQRAFGDETRSDPSSSLTFYSPVRKNKEFELSFTGKKSRPDLAIHEEFTSLNVPTGGMSRGLDVVHLLQMVLWHTRGLVIMGWAKLMEDSQPEYQILISSNSTE</sequence>
<evidence type="ECO:0000313" key="1">
    <source>
        <dbReference type="EMBL" id="KAD7480106.1"/>
    </source>
</evidence>